<sequence length="53" mass="6531">MESSIKLFDFIFFNHNHKFLFMSFMYSHENQILEWPENLNLRNEHINGLKLES</sequence>
<proteinExistence type="predicted"/>
<protein>
    <submittedName>
        <fullName evidence="1">Uncharacterized protein</fullName>
    </submittedName>
</protein>
<name>A0A2P2MYF8_RHIMU</name>
<accession>A0A2P2MYF8</accession>
<evidence type="ECO:0000313" key="1">
    <source>
        <dbReference type="EMBL" id="MBX35261.1"/>
    </source>
</evidence>
<reference evidence="1" key="1">
    <citation type="submission" date="2018-02" db="EMBL/GenBank/DDBJ databases">
        <title>Rhizophora mucronata_Transcriptome.</title>
        <authorList>
            <person name="Meera S.P."/>
            <person name="Sreeshan A."/>
            <person name="Augustine A."/>
        </authorList>
    </citation>
    <scope>NUCLEOTIDE SEQUENCE</scope>
    <source>
        <tissue evidence="1">Leaf</tissue>
    </source>
</reference>
<organism evidence="1">
    <name type="scientific">Rhizophora mucronata</name>
    <name type="common">Asiatic mangrove</name>
    <dbReference type="NCBI Taxonomy" id="61149"/>
    <lineage>
        <taxon>Eukaryota</taxon>
        <taxon>Viridiplantae</taxon>
        <taxon>Streptophyta</taxon>
        <taxon>Embryophyta</taxon>
        <taxon>Tracheophyta</taxon>
        <taxon>Spermatophyta</taxon>
        <taxon>Magnoliopsida</taxon>
        <taxon>eudicotyledons</taxon>
        <taxon>Gunneridae</taxon>
        <taxon>Pentapetalae</taxon>
        <taxon>rosids</taxon>
        <taxon>fabids</taxon>
        <taxon>Malpighiales</taxon>
        <taxon>Rhizophoraceae</taxon>
        <taxon>Rhizophora</taxon>
    </lineage>
</organism>
<dbReference type="AlphaFoldDB" id="A0A2P2MYF8"/>
<dbReference type="EMBL" id="GGEC01054777">
    <property type="protein sequence ID" value="MBX35261.1"/>
    <property type="molecule type" value="Transcribed_RNA"/>
</dbReference>